<feature type="compositionally biased region" description="Acidic residues" evidence="8">
    <location>
        <begin position="235"/>
        <end position="258"/>
    </location>
</feature>
<dbReference type="InterPro" id="IPR008881">
    <property type="entry name" value="Trigger_fac_ribosome-bd_bac"/>
</dbReference>
<dbReference type="AlphaFoldDB" id="A0A6N2MFY5"/>
<evidence type="ECO:0000259" key="9">
    <source>
        <dbReference type="Pfam" id="PF05697"/>
    </source>
</evidence>
<dbReference type="FunFam" id="3.30.70.1050:FF:000004">
    <property type="entry name" value="Trigger factor"/>
    <property type="match status" value="1"/>
</dbReference>
<evidence type="ECO:0000256" key="8">
    <source>
        <dbReference type="SAM" id="MobiDB-lite"/>
    </source>
</evidence>
<feature type="domain" description="Trigger factor ribosome-binding bacterial" evidence="9">
    <location>
        <begin position="108"/>
        <end position="238"/>
    </location>
</feature>
<dbReference type="GO" id="GO:0015031">
    <property type="term" value="P:protein transport"/>
    <property type="evidence" value="ECO:0007669"/>
    <property type="project" value="InterPro"/>
</dbReference>
<evidence type="ECO:0000256" key="6">
    <source>
        <dbReference type="ARBA" id="ARBA00023235"/>
    </source>
</evidence>
<dbReference type="GO" id="GO:0043335">
    <property type="term" value="P:protein unfolding"/>
    <property type="evidence" value="ECO:0007669"/>
    <property type="project" value="TreeGrafter"/>
</dbReference>
<dbReference type="EC" id="5.2.1.8" evidence="3"/>
<organism evidence="10">
    <name type="scientific">Salix viminalis</name>
    <name type="common">Common osier</name>
    <name type="synonym">Basket willow</name>
    <dbReference type="NCBI Taxonomy" id="40686"/>
    <lineage>
        <taxon>Eukaryota</taxon>
        <taxon>Viridiplantae</taxon>
        <taxon>Streptophyta</taxon>
        <taxon>Embryophyta</taxon>
        <taxon>Tracheophyta</taxon>
        <taxon>Spermatophyta</taxon>
        <taxon>Magnoliopsida</taxon>
        <taxon>eudicotyledons</taxon>
        <taxon>Gunneridae</taxon>
        <taxon>Pentapetalae</taxon>
        <taxon>rosids</taxon>
        <taxon>fabids</taxon>
        <taxon>Malpighiales</taxon>
        <taxon>Salicaceae</taxon>
        <taxon>Saliceae</taxon>
        <taxon>Salix</taxon>
    </lineage>
</organism>
<keyword evidence="4" id="KW-0697">Rotamase</keyword>
<dbReference type="GO" id="GO:0043022">
    <property type="term" value="F:ribosome binding"/>
    <property type="evidence" value="ECO:0007669"/>
    <property type="project" value="TreeGrafter"/>
</dbReference>
<dbReference type="SUPFAM" id="SSF102735">
    <property type="entry name" value="Trigger factor ribosome-binding domain"/>
    <property type="match status" value="1"/>
</dbReference>
<proteinExistence type="inferred from homology"/>
<accession>A0A6N2MFY5</accession>
<gene>
    <name evidence="10" type="ORF">SVIM_LOCUS318692</name>
</gene>
<comment type="catalytic activity">
    <reaction evidence="1">
        <text>[protein]-peptidylproline (omega=180) = [protein]-peptidylproline (omega=0)</text>
        <dbReference type="Rhea" id="RHEA:16237"/>
        <dbReference type="Rhea" id="RHEA-COMP:10747"/>
        <dbReference type="Rhea" id="RHEA-COMP:10748"/>
        <dbReference type="ChEBI" id="CHEBI:83833"/>
        <dbReference type="ChEBI" id="CHEBI:83834"/>
        <dbReference type="EC" id="5.2.1.8"/>
    </reaction>
</comment>
<dbReference type="PANTHER" id="PTHR30560:SF4">
    <property type="entry name" value="OS01G0894700 PROTEIN"/>
    <property type="match status" value="1"/>
</dbReference>
<evidence type="ECO:0000256" key="7">
    <source>
        <dbReference type="ARBA" id="ARBA00024849"/>
    </source>
</evidence>
<dbReference type="Gene3D" id="3.30.70.1050">
    <property type="entry name" value="Trigger factor ribosome-binding domain"/>
    <property type="match status" value="1"/>
</dbReference>
<evidence type="ECO:0000256" key="4">
    <source>
        <dbReference type="ARBA" id="ARBA00023110"/>
    </source>
</evidence>
<evidence type="ECO:0000256" key="5">
    <source>
        <dbReference type="ARBA" id="ARBA00023186"/>
    </source>
</evidence>
<sequence>MIETKEEGRKEALMAAMTTTASTLQLQHLQNLSSYKCLSLTSSSSSSSNRISFFQSHFTRNKQLLVSSNANLRVLKDVGVKPISAVGSGMEASIAETSEKLIALKNVKIVIESQEEDKMQVRVDLSGDETQKVFNKALTNLARSAPPIPGFRREKGGKTTKVPTEFLLQILGEDRVTNFVIQEIVTSTMADYENLKVKEDKITTTQKAEELKKVFVPGNEFGFNAVLELEKPEAETESENEEDEAETENESEPEPSKF</sequence>
<feature type="region of interest" description="Disordered" evidence="8">
    <location>
        <begin position="229"/>
        <end position="258"/>
    </location>
</feature>
<dbReference type="InterPro" id="IPR036611">
    <property type="entry name" value="Trigger_fac_ribosome-bd_sf"/>
</dbReference>
<dbReference type="InterPro" id="IPR005215">
    <property type="entry name" value="Trig_fac"/>
</dbReference>
<protein>
    <recommendedName>
        <fullName evidence="3">peptidylprolyl isomerase</fullName>
        <ecNumber evidence="3">5.2.1.8</ecNumber>
    </recommendedName>
</protein>
<comment type="function">
    <text evidence="7">Involved in protein export. Acts as a chaperone by maintaining the newly synthesized protein in an open conformation. Functions as a peptidyl-prolyl cis-trans isomerase.</text>
</comment>
<name>A0A6N2MFY5_SALVM</name>
<dbReference type="PANTHER" id="PTHR30560">
    <property type="entry name" value="TRIGGER FACTOR CHAPERONE AND PEPTIDYL-PROLYL CIS/TRANS ISOMERASE"/>
    <property type="match status" value="1"/>
</dbReference>
<reference evidence="10" key="1">
    <citation type="submission" date="2019-03" db="EMBL/GenBank/DDBJ databases">
        <authorList>
            <person name="Mank J."/>
            <person name="Almeida P."/>
        </authorList>
    </citation>
    <scope>NUCLEOTIDE SEQUENCE</scope>
    <source>
        <strain evidence="10">78183</strain>
    </source>
</reference>
<evidence type="ECO:0000256" key="1">
    <source>
        <dbReference type="ARBA" id="ARBA00000971"/>
    </source>
</evidence>
<comment type="similarity">
    <text evidence="2">Belongs to the FKBP-type PPIase family. Tig subfamily.</text>
</comment>
<evidence type="ECO:0000313" key="10">
    <source>
        <dbReference type="EMBL" id="VFU48543.1"/>
    </source>
</evidence>
<dbReference type="GO" id="GO:0003755">
    <property type="term" value="F:peptidyl-prolyl cis-trans isomerase activity"/>
    <property type="evidence" value="ECO:0007669"/>
    <property type="project" value="UniProtKB-KW"/>
</dbReference>
<dbReference type="GO" id="GO:0051083">
    <property type="term" value="P:'de novo' cotranslational protein folding"/>
    <property type="evidence" value="ECO:0007669"/>
    <property type="project" value="TreeGrafter"/>
</dbReference>
<evidence type="ECO:0000256" key="2">
    <source>
        <dbReference type="ARBA" id="ARBA00005464"/>
    </source>
</evidence>
<dbReference type="Pfam" id="PF05697">
    <property type="entry name" value="Trigger_N"/>
    <property type="match status" value="1"/>
</dbReference>
<dbReference type="EMBL" id="CAADRP010001699">
    <property type="protein sequence ID" value="VFU48543.1"/>
    <property type="molecule type" value="Genomic_DNA"/>
</dbReference>
<evidence type="ECO:0000256" key="3">
    <source>
        <dbReference type="ARBA" id="ARBA00013194"/>
    </source>
</evidence>
<keyword evidence="6" id="KW-0413">Isomerase</keyword>
<dbReference type="GO" id="GO:0044183">
    <property type="term" value="F:protein folding chaperone"/>
    <property type="evidence" value="ECO:0007669"/>
    <property type="project" value="TreeGrafter"/>
</dbReference>
<keyword evidence="5" id="KW-0143">Chaperone</keyword>